<proteinExistence type="predicted"/>
<dbReference type="GO" id="GO:0003677">
    <property type="term" value="F:DNA binding"/>
    <property type="evidence" value="ECO:0007669"/>
    <property type="project" value="InterPro"/>
</dbReference>
<keyword evidence="7" id="KW-1185">Reference proteome</keyword>
<evidence type="ECO:0000259" key="2">
    <source>
        <dbReference type="Pfam" id="PF01609"/>
    </source>
</evidence>
<reference evidence="6 7" key="1">
    <citation type="submission" date="2017-06" db="EMBL/GenBank/DDBJ databases">
        <title>Sequencing and comparative analysis of myxobacterial genomes.</title>
        <authorList>
            <person name="Rupp O."/>
            <person name="Goesmann A."/>
            <person name="Sogaard-Andersen L."/>
        </authorList>
    </citation>
    <scope>NUCLEOTIDE SEQUENCE [LARGE SCALE GENOMIC DNA]</scope>
    <source>
        <strain evidence="6 7">DSM 14697</strain>
    </source>
</reference>
<feature type="domain" description="Transposase IS4-like" evidence="2">
    <location>
        <begin position="140"/>
        <end position="283"/>
    </location>
</feature>
<dbReference type="EMBL" id="CP022203">
    <property type="protein sequence ID" value="ATB50873.1"/>
    <property type="molecule type" value="Genomic_DNA"/>
</dbReference>
<dbReference type="PANTHER" id="PTHR35404">
    <property type="entry name" value="TRANSPOSASE OF TN10"/>
    <property type="match status" value="1"/>
</dbReference>
<dbReference type="AlphaFoldDB" id="A0A286NVX0"/>
<dbReference type="SUPFAM" id="SSF53098">
    <property type="entry name" value="Ribonuclease H-like"/>
    <property type="match status" value="1"/>
</dbReference>
<dbReference type="InterPro" id="IPR002559">
    <property type="entry name" value="Transposase_11"/>
</dbReference>
<evidence type="ECO:0000313" key="3">
    <source>
        <dbReference type="EMBL" id="ATB49249.1"/>
    </source>
</evidence>
<evidence type="ECO:0000256" key="1">
    <source>
        <dbReference type="SAM" id="Phobius"/>
    </source>
</evidence>
<dbReference type="GO" id="GO:0004803">
    <property type="term" value="F:transposase activity"/>
    <property type="evidence" value="ECO:0007669"/>
    <property type="project" value="InterPro"/>
</dbReference>
<keyword evidence="1" id="KW-0812">Transmembrane</keyword>
<gene>
    <name evidence="3" type="ORF">MYMAC_004891</name>
    <name evidence="4" type="ORF">MYMAC_006421</name>
    <name evidence="5" type="ORF">MYMAC_006530</name>
    <name evidence="6" type="ORF">MYMAC_006973</name>
</gene>
<evidence type="ECO:0000313" key="7">
    <source>
        <dbReference type="Proteomes" id="UP000217343"/>
    </source>
</evidence>
<dbReference type="EMBL" id="CP022203">
    <property type="protein sequence ID" value="ATB51315.1"/>
    <property type="molecule type" value="Genomic_DNA"/>
</dbReference>
<name>A0A286NVX0_9BACT</name>
<dbReference type="RefSeq" id="WP_095961673.1">
    <property type="nucleotide sequence ID" value="NZ_CP022203.1"/>
</dbReference>
<feature type="transmembrane region" description="Helical" evidence="1">
    <location>
        <begin position="300"/>
        <end position="323"/>
    </location>
</feature>
<evidence type="ECO:0000313" key="6">
    <source>
        <dbReference type="EMBL" id="ATB51315.1"/>
    </source>
</evidence>
<evidence type="ECO:0000313" key="4">
    <source>
        <dbReference type="EMBL" id="ATB50765.1"/>
    </source>
</evidence>
<dbReference type="KEGG" id="mmas:MYMAC_004891"/>
<protein>
    <submittedName>
        <fullName evidence="6">Transposase</fullName>
    </submittedName>
</protein>
<evidence type="ECO:0000313" key="5">
    <source>
        <dbReference type="EMBL" id="ATB50873.1"/>
    </source>
</evidence>
<dbReference type="NCBIfam" id="NF033591">
    <property type="entry name" value="transpos_IS4_2"/>
    <property type="match status" value="1"/>
</dbReference>
<dbReference type="InterPro" id="IPR012337">
    <property type="entry name" value="RNaseH-like_sf"/>
</dbReference>
<dbReference type="PANTHER" id="PTHR35404:SF8">
    <property type="entry name" value="TRANSPOSASE OF TN10"/>
    <property type="match status" value="1"/>
</dbReference>
<keyword evidence="1" id="KW-0472">Membrane</keyword>
<dbReference type="KEGG" id="mmas:MYMAC_006530"/>
<dbReference type="Proteomes" id="UP000217343">
    <property type="component" value="Chromosome"/>
</dbReference>
<dbReference type="EMBL" id="CP022203">
    <property type="protein sequence ID" value="ATB49249.1"/>
    <property type="molecule type" value="Genomic_DNA"/>
</dbReference>
<keyword evidence="1" id="KW-1133">Transmembrane helix</keyword>
<dbReference type="OrthoDB" id="5493317at2"/>
<accession>A0A286NVX0</accession>
<dbReference type="GO" id="GO:0006313">
    <property type="term" value="P:DNA transposition"/>
    <property type="evidence" value="ECO:0007669"/>
    <property type="project" value="InterPro"/>
</dbReference>
<dbReference type="EMBL" id="CP022203">
    <property type="protein sequence ID" value="ATB50765.1"/>
    <property type="molecule type" value="Genomic_DNA"/>
</dbReference>
<dbReference type="InterPro" id="IPR047658">
    <property type="entry name" value="IS4-like_transpos"/>
</dbReference>
<sequence length="382" mass="42511">MSKSITHAEVHRFIEEAVGPDTHAKRVLSLSNATLGAVHAASLSVRAIGLALSQARGLEGKHAIKQVDRLLSNSGVDVWRLFAQWVPFVVAERKAVTVTIDWTDFESDDHTTVAIQLVTRHGRATPLLWKTVPKSELAGQRNAHEDALLERLHQVLPSDVEVTVLADRGFGDVALYELLDRLSFGYVIRFRGVVHVESAGGEVHKAKEWVPPTGRPKLLRGARVTQARFGVGAVVCVHQKGMKEAWFLAASSKEATATELVKAYGRRFTCEETHRDIKDLRFGMGLSAIAIGTCERRDRLLLLSAFAMALLTLLGAAGEATGLDRKFRADTRKTREYSLFRQGIIYYGALANMREEWLRPLMEKFAELIREQAVFREAFGFI</sequence>
<dbReference type="KEGG" id="mmas:MYMAC_006421"/>
<dbReference type="Pfam" id="PF01609">
    <property type="entry name" value="DDE_Tnp_1"/>
    <property type="match status" value="1"/>
</dbReference>
<dbReference type="KEGG" id="mmas:MYMAC_006973"/>
<organism evidence="6 7">
    <name type="scientific">Corallococcus macrosporus DSM 14697</name>
    <dbReference type="NCBI Taxonomy" id="1189310"/>
    <lineage>
        <taxon>Bacteria</taxon>
        <taxon>Pseudomonadati</taxon>
        <taxon>Myxococcota</taxon>
        <taxon>Myxococcia</taxon>
        <taxon>Myxococcales</taxon>
        <taxon>Cystobacterineae</taxon>
        <taxon>Myxococcaceae</taxon>
        <taxon>Corallococcus</taxon>
    </lineage>
</organism>